<organism evidence="7 8">
    <name type="scientific">Mycolicibacterium insubricum</name>
    <dbReference type="NCBI Taxonomy" id="444597"/>
    <lineage>
        <taxon>Bacteria</taxon>
        <taxon>Bacillati</taxon>
        <taxon>Actinomycetota</taxon>
        <taxon>Actinomycetes</taxon>
        <taxon>Mycobacteriales</taxon>
        <taxon>Mycobacteriaceae</taxon>
        <taxon>Mycolicibacterium</taxon>
    </lineage>
</organism>
<evidence type="ECO:0008006" key="9">
    <source>
        <dbReference type="Google" id="ProtNLM"/>
    </source>
</evidence>
<sequence length="108" mass="11054">MTNPYEGQPGGMPANGPGQPGGAPGPAPDNNLVWAILCTVLCCLPLGVVSIVKSTQVNGLWAQGQYDAARKSADDAKKFAMWGAIAGAIVFVIAIIVNVASYSSMSSM</sequence>
<evidence type="ECO:0000313" key="8">
    <source>
        <dbReference type="Proteomes" id="UP000192801"/>
    </source>
</evidence>
<dbReference type="Pfam" id="PF04505">
    <property type="entry name" value="CD225"/>
    <property type="match status" value="1"/>
</dbReference>
<feature type="transmembrane region" description="Helical" evidence="6">
    <location>
        <begin position="32"/>
        <end position="52"/>
    </location>
</feature>
<dbReference type="InterPro" id="IPR007593">
    <property type="entry name" value="CD225/Dispanin_fam"/>
</dbReference>
<accession>A0A1X0DMF1</accession>
<keyword evidence="4 6" id="KW-0472">Membrane</keyword>
<keyword evidence="8" id="KW-1185">Reference proteome</keyword>
<evidence type="ECO:0000256" key="3">
    <source>
        <dbReference type="ARBA" id="ARBA00022989"/>
    </source>
</evidence>
<dbReference type="EMBL" id="MVHS01000003">
    <property type="protein sequence ID" value="ORA73545.1"/>
    <property type="molecule type" value="Genomic_DNA"/>
</dbReference>
<dbReference type="RefSeq" id="WP_083029116.1">
    <property type="nucleotide sequence ID" value="NZ_AP022618.1"/>
</dbReference>
<reference evidence="7 8" key="1">
    <citation type="submission" date="2016-12" db="EMBL/GenBank/DDBJ databases">
        <title>The new phylogeny of genus Mycobacterium.</title>
        <authorList>
            <person name="Tortoli E."/>
            <person name="Trovato A."/>
            <person name="Cirillo D.M."/>
        </authorList>
    </citation>
    <scope>NUCLEOTIDE SEQUENCE [LARGE SCALE GENOMIC DNA]</scope>
    <source>
        <strain evidence="7 8">DSM 45130</strain>
    </source>
</reference>
<comment type="caution">
    <text evidence="7">The sequence shown here is derived from an EMBL/GenBank/DDBJ whole genome shotgun (WGS) entry which is preliminary data.</text>
</comment>
<dbReference type="Proteomes" id="UP000192801">
    <property type="component" value="Unassembled WGS sequence"/>
</dbReference>
<keyword evidence="2 6" id="KW-0812">Transmembrane</keyword>
<evidence type="ECO:0000256" key="4">
    <source>
        <dbReference type="ARBA" id="ARBA00023136"/>
    </source>
</evidence>
<protein>
    <recommendedName>
        <fullName evidence="9">Interferon-induced transmembrane protein</fullName>
    </recommendedName>
</protein>
<gene>
    <name evidence="7" type="ORF">BST26_01810</name>
</gene>
<evidence type="ECO:0000256" key="6">
    <source>
        <dbReference type="SAM" id="Phobius"/>
    </source>
</evidence>
<proteinExistence type="predicted"/>
<dbReference type="PANTHER" id="PTHR14948:SF25">
    <property type="entry name" value="DUF4190 DOMAIN-CONTAINING PROTEIN"/>
    <property type="match status" value="1"/>
</dbReference>
<evidence type="ECO:0000256" key="1">
    <source>
        <dbReference type="ARBA" id="ARBA00004370"/>
    </source>
</evidence>
<keyword evidence="3 6" id="KW-1133">Transmembrane helix</keyword>
<name>A0A1X0DMF1_9MYCO</name>
<feature type="transmembrane region" description="Helical" evidence="6">
    <location>
        <begin position="79"/>
        <end position="102"/>
    </location>
</feature>
<evidence type="ECO:0000256" key="2">
    <source>
        <dbReference type="ARBA" id="ARBA00022692"/>
    </source>
</evidence>
<dbReference type="AlphaFoldDB" id="A0A1X0DMF1"/>
<comment type="subcellular location">
    <subcellularLocation>
        <location evidence="1">Membrane</location>
    </subcellularLocation>
</comment>
<evidence type="ECO:0000256" key="5">
    <source>
        <dbReference type="SAM" id="MobiDB-lite"/>
    </source>
</evidence>
<dbReference type="STRING" id="444597.BST26_01810"/>
<dbReference type="InterPro" id="IPR051423">
    <property type="entry name" value="CD225/Dispanin"/>
</dbReference>
<feature type="region of interest" description="Disordered" evidence="5">
    <location>
        <begin position="1"/>
        <end position="25"/>
    </location>
</feature>
<dbReference type="PANTHER" id="PTHR14948">
    <property type="entry name" value="NG5"/>
    <property type="match status" value="1"/>
</dbReference>
<dbReference type="GO" id="GO:0016020">
    <property type="term" value="C:membrane"/>
    <property type="evidence" value="ECO:0007669"/>
    <property type="project" value="UniProtKB-SubCell"/>
</dbReference>
<evidence type="ECO:0000313" key="7">
    <source>
        <dbReference type="EMBL" id="ORA73545.1"/>
    </source>
</evidence>